<comment type="function">
    <text evidence="1 9">Catalyzes the reversible cyclization of carbamoyl aspartate to dihydroorotate.</text>
</comment>
<feature type="binding site" evidence="9">
    <location>
        <position position="258"/>
    </location>
    <ligand>
        <name>substrate</name>
    </ligand>
</feature>
<evidence type="ECO:0000313" key="13">
    <source>
        <dbReference type="Proteomes" id="UP000184932"/>
    </source>
</evidence>
<dbReference type="Gene3D" id="3.20.20.140">
    <property type="entry name" value="Metal-dependent hydrolases"/>
    <property type="match status" value="1"/>
</dbReference>
<dbReference type="InterPro" id="IPR006680">
    <property type="entry name" value="Amidohydro-rel"/>
</dbReference>
<dbReference type="GO" id="GO:0005829">
    <property type="term" value="C:cytosol"/>
    <property type="evidence" value="ECO:0007669"/>
    <property type="project" value="TreeGrafter"/>
</dbReference>
<dbReference type="Proteomes" id="UP000184932">
    <property type="component" value="Unassembled WGS sequence"/>
</dbReference>
<dbReference type="InterPro" id="IPR032466">
    <property type="entry name" value="Metal_Hydrolase"/>
</dbReference>
<evidence type="ECO:0000256" key="5">
    <source>
        <dbReference type="ARBA" id="ARBA00022723"/>
    </source>
</evidence>
<name>A0A1N6FI82_9RHOB</name>
<protein>
    <recommendedName>
        <fullName evidence="4 9">Dihydroorotase</fullName>
        <shortName evidence="9">DHOase</shortName>
        <ecNumber evidence="4 9">3.5.2.3</ecNumber>
    </recommendedName>
</protein>
<evidence type="ECO:0000256" key="10">
    <source>
        <dbReference type="RuleBase" id="RU003440"/>
    </source>
</evidence>
<feature type="binding site" evidence="9">
    <location>
        <position position="213"/>
    </location>
    <ligand>
        <name>Zn(2+)</name>
        <dbReference type="ChEBI" id="CHEBI:29105"/>
        <label>2</label>
    </ligand>
</feature>
<dbReference type="PROSITE" id="PS00482">
    <property type="entry name" value="DIHYDROOROTASE_1"/>
    <property type="match status" value="1"/>
</dbReference>
<comment type="pathway">
    <text evidence="2 9 10">Pyrimidine metabolism; UMP biosynthesis via de novo pathway; (S)-dihydroorotate from bicarbonate: step 3/3.</text>
</comment>
<dbReference type="InterPro" id="IPR004721">
    <property type="entry name" value="DHOdimr"/>
</dbReference>
<comment type="cofactor">
    <cofactor evidence="9 10">
        <name>Zn(2+)</name>
        <dbReference type="ChEBI" id="CHEBI:29105"/>
    </cofactor>
    <text evidence="9 10">Binds 2 Zn(2+) ions per subunit.</text>
</comment>
<feature type="active site" evidence="9">
    <location>
        <position position="286"/>
    </location>
</feature>
<feature type="binding site" evidence="9">
    <location>
        <begin position="54"/>
        <end position="56"/>
    </location>
    <ligand>
        <name>substrate</name>
    </ligand>
</feature>
<evidence type="ECO:0000313" key="12">
    <source>
        <dbReference type="EMBL" id="SIN94937.1"/>
    </source>
</evidence>
<keyword evidence="7 9" id="KW-0862">Zinc</keyword>
<dbReference type="PROSITE" id="PS00483">
    <property type="entry name" value="DIHYDROOROTASE_2"/>
    <property type="match status" value="1"/>
</dbReference>
<evidence type="ECO:0000256" key="8">
    <source>
        <dbReference type="ARBA" id="ARBA00022975"/>
    </source>
</evidence>
<feature type="modified residue" description="N6-carboxylysine" evidence="9">
    <location>
        <position position="138"/>
    </location>
</feature>
<feature type="binding site" description="via carbamate group" evidence="9">
    <location>
        <position position="138"/>
    </location>
    <ligand>
        <name>Zn(2+)</name>
        <dbReference type="ChEBI" id="CHEBI:29105"/>
        <label>2</label>
    </ligand>
</feature>
<evidence type="ECO:0000256" key="7">
    <source>
        <dbReference type="ARBA" id="ARBA00022833"/>
    </source>
</evidence>
<keyword evidence="5 9" id="KW-0479">Metal-binding</keyword>
<feature type="binding site" evidence="9">
    <location>
        <position position="290"/>
    </location>
    <ligand>
        <name>substrate</name>
    </ligand>
</feature>
<comment type="subunit">
    <text evidence="9">Homodimer.</text>
</comment>
<dbReference type="HAMAP" id="MF_00219">
    <property type="entry name" value="PyrC_classII"/>
    <property type="match status" value="1"/>
</dbReference>
<sequence length="387" mass="42496">MAGMPRKTRHIRAAPLKPALREPCAHWRPTAARAIPRLMTQRLTIRRPDDWHLHLRDGAMLRAVLPQTVAHFSRAIIMPNLVPPVVTLDDAMAYRERILAAAPGVGLFEPLMTLYLTENTDPENVAAAHATGLVKAVKLYPAGATTNSASGVRDFDKVRGVLEKMAEIGMPLCVHGEVTTHEVDIFDREATFIETVLDPLRRATPGLRVVMEHITTADAVDYLRDGGDDLGATITTHHLMINRNHMLVGGIRPHYYCLPVVKRERHRAALAELATSGFSRCFLGTDSAPHLARDKQSPCGCAGVFSAPVTMSCLATVFEDAGALDKLEGFTSLNGPAFYRLPANEATITLSREQEPLTFAPQIETENGPVVVFDPGRPLHWHVLDEL</sequence>
<evidence type="ECO:0000256" key="3">
    <source>
        <dbReference type="ARBA" id="ARBA00005631"/>
    </source>
</evidence>
<dbReference type="SUPFAM" id="SSF51556">
    <property type="entry name" value="Metallo-dependent hydrolases"/>
    <property type="match status" value="1"/>
</dbReference>
<feature type="binding site" evidence="9">
    <location>
        <position position="175"/>
    </location>
    <ligand>
        <name>substrate</name>
    </ligand>
</feature>
<evidence type="ECO:0000256" key="9">
    <source>
        <dbReference type="HAMAP-Rule" id="MF_00219"/>
    </source>
</evidence>
<keyword evidence="6 9" id="KW-0378">Hydrolase</keyword>
<dbReference type="PIRSF" id="PIRSF001237">
    <property type="entry name" value="DHOdimr"/>
    <property type="match status" value="1"/>
</dbReference>
<evidence type="ECO:0000256" key="1">
    <source>
        <dbReference type="ARBA" id="ARBA00002368"/>
    </source>
</evidence>
<keyword evidence="8 9" id="KW-0665">Pyrimidine biosynthesis</keyword>
<feature type="domain" description="Amidohydrolase-related" evidence="11">
    <location>
        <begin position="50"/>
        <end position="342"/>
    </location>
</feature>
<accession>A0A1N6FI82</accession>
<evidence type="ECO:0000256" key="4">
    <source>
        <dbReference type="ARBA" id="ARBA00012860"/>
    </source>
</evidence>
<dbReference type="GO" id="GO:0044205">
    <property type="term" value="P:'de novo' UMP biosynthetic process"/>
    <property type="evidence" value="ECO:0007669"/>
    <property type="project" value="UniProtKB-UniRule"/>
</dbReference>
<dbReference type="Pfam" id="PF01979">
    <property type="entry name" value="Amidohydro_1"/>
    <property type="match status" value="1"/>
</dbReference>
<gene>
    <name evidence="9" type="primary">pyrC</name>
    <name evidence="12" type="ORF">SAMN05444002_1689</name>
</gene>
<keyword evidence="13" id="KW-1185">Reference proteome</keyword>
<comment type="similarity">
    <text evidence="3 9 10">Belongs to the metallo-dependent hydrolases superfamily. DHOase family. Class II DHOase subfamily.</text>
</comment>
<dbReference type="PANTHER" id="PTHR43137:SF1">
    <property type="entry name" value="DIHYDROOROTASE"/>
    <property type="match status" value="1"/>
</dbReference>
<dbReference type="CDD" id="cd01294">
    <property type="entry name" value="DHOase"/>
    <property type="match status" value="1"/>
</dbReference>
<dbReference type="EMBL" id="FSRL01000001">
    <property type="protein sequence ID" value="SIN94937.1"/>
    <property type="molecule type" value="Genomic_DNA"/>
</dbReference>
<feature type="binding site" evidence="9">
    <location>
        <position position="286"/>
    </location>
    <ligand>
        <name>Zn(2+)</name>
        <dbReference type="ChEBI" id="CHEBI:29105"/>
        <label>1</label>
    </ligand>
</feature>
<dbReference type="GO" id="GO:0006207">
    <property type="term" value="P:'de novo' pyrimidine nucleobase biosynthetic process"/>
    <property type="evidence" value="ECO:0007669"/>
    <property type="project" value="TreeGrafter"/>
</dbReference>
<feature type="binding site" evidence="9">
    <location>
        <position position="54"/>
    </location>
    <ligand>
        <name>Zn(2+)</name>
        <dbReference type="ChEBI" id="CHEBI:29105"/>
        <label>1</label>
    </ligand>
</feature>
<organism evidence="12 13">
    <name type="scientific">Vannielia litorea</name>
    <dbReference type="NCBI Taxonomy" id="1217970"/>
    <lineage>
        <taxon>Bacteria</taxon>
        <taxon>Pseudomonadati</taxon>
        <taxon>Pseudomonadota</taxon>
        <taxon>Alphaproteobacteria</taxon>
        <taxon>Rhodobacterales</taxon>
        <taxon>Paracoccaceae</taxon>
        <taxon>Vannielia</taxon>
    </lineage>
</organism>
<evidence type="ECO:0000256" key="6">
    <source>
        <dbReference type="ARBA" id="ARBA00022801"/>
    </source>
</evidence>
<proteinExistence type="inferred from homology"/>
<feature type="binding site" evidence="9">
    <location>
        <position position="175"/>
    </location>
    <ligand>
        <name>Zn(2+)</name>
        <dbReference type="ChEBI" id="CHEBI:29105"/>
        <label>2</label>
    </ligand>
</feature>
<reference evidence="13" key="1">
    <citation type="submission" date="2016-11" db="EMBL/GenBank/DDBJ databases">
        <authorList>
            <person name="Varghese N."/>
            <person name="Submissions S."/>
        </authorList>
    </citation>
    <scope>NUCLEOTIDE SEQUENCE [LARGE SCALE GENOMIC DNA]</scope>
    <source>
        <strain evidence="13">DSM 29440</strain>
    </source>
</reference>
<dbReference type="NCBIfam" id="TIGR00856">
    <property type="entry name" value="pyrC_dimer"/>
    <property type="match status" value="1"/>
</dbReference>
<feature type="binding site" evidence="9">
    <location>
        <position position="52"/>
    </location>
    <ligand>
        <name>Zn(2+)</name>
        <dbReference type="ChEBI" id="CHEBI:29105"/>
        <label>1</label>
    </ligand>
</feature>
<feature type="binding site" evidence="9">
    <location>
        <position position="302"/>
    </location>
    <ligand>
        <name>substrate</name>
    </ligand>
</feature>
<evidence type="ECO:0000259" key="11">
    <source>
        <dbReference type="Pfam" id="PF01979"/>
    </source>
</evidence>
<dbReference type="UniPathway" id="UPA00070">
    <property type="reaction ID" value="UER00117"/>
</dbReference>
<comment type="catalytic activity">
    <reaction evidence="9 10">
        <text>(S)-dihydroorotate + H2O = N-carbamoyl-L-aspartate + H(+)</text>
        <dbReference type="Rhea" id="RHEA:24296"/>
        <dbReference type="ChEBI" id="CHEBI:15377"/>
        <dbReference type="ChEBI" id="CHEBI:15378"/>
        <dbReference type="ChEBI" id="CHEBI:30864"/>
        <dbReference type="ChEBI" id="CHEBI:32814"/>
        <dbReference type="EC" id="3.5.2.3"/>
    </reaction>
</comment>
<evidence type="ECO:0000256" key="2">
    <source>
        <dbReference type="ARBA" id="ARBA00004880"/>
    </source>
</evidence>
<dbReference type="PANTHER" id="PTHR43137">
    <property type="entry name" value="DIHYDROOROTASE"/>
    <property type="match status" value="1"/>
</dbReference>
<dbReference type="EC" id="3.5.2.3" evidence="4 9"/>
<dbReference type="STRING" id="1217970.SAMN05444002_1689"/>
<dbReference type="InterPro" id="IPR002195">
    <property type="entry name" value="Dihydroorotase_CS"/>
</dbReference>
<dbReference type="GO" id="GO:0008270">
    <property type="term" value="F:zinc ion binding"/>
    <property type="evidence" value="ECO:0007669"/>
    <property type="project" value="UniProtKB-UniRule"/>
</dbReference>
<dbReference type="AlphaFoldDB" id="A0A1N6FI82"/>
<feature type="binding site" evidence="9">
    <location>
        <position position="80"/>
    </location>
    <ligand>
        <name>substrate</name>
    </ligand>
</feature>
<dbReference type="GO" id="GO:0004151">
    <property type="term" value="F:dihydroorotase activity"/>
    <property type="evidence" value="ECO:0007669"/>
    <property type="project" value="UniProtKB-UniRule"/>
</dbReference>
<feature type="binding site" description="via carbamate group" evidence="9">
    <location>
        <position position="138"/>
    </location>
    <ligand>
        <name>Zn(2+)</name>
        <dbReference type="ChEBI" id="CHEBI:29105"/>
        <label>1</label>
    </ligand>
</feature>